<dbReference type="OrthoDB" id="351024at2"/>
<dbReference type="AlphaFoldDB" id="A0A1G4QBE0"/>
<organism evidence="1 2">
    <name type="scientific">Borreliella japonica</name>
    <name type="common">Borrelia japonica</name>
    <dbReference type="NCBI Taxonomy" id="34095"/>
    <lineage>
        <taxon>Bacteria</taxon>
        <taxon>Pseudomonadati</taxon>
        <taxon>Spirochaetota</taxon>
        <taxon>Spirochaetia</taxon>
        <taxon>Spirochaetales</taxon>
        <taxon>Borreliaceae</taxon>
        <taxon>Borreliella</taxon>
    </lineage>
</organism>
<protein>
    <submittedName>
        <fullName evidence="1">Uncharacterized protein</fullName>
    </submittedName>
</protein>
<dbReference type="Proteomes" id="UP000199262">
    <property type="component" value="Unassembled WGS sequence"/>
</dbReference>
<proteinExistence type="predicted"/>
<reference evidence="2" key="1">
    <citation type="submission" date="2016-10" db="EMBL/GenBank/DDBJ databases">
        <authorList>
            <person name="Varghese N."/>
            <person name="Submissions S."/>
        </authorList>
    </citation>
    <scope>NUCLEOTIDE SEQUENCE [LARGE SCALE GENOMIC DNA]</scope>
    <source>
        <strain evidence="2">ATCC 51557</strain>
    </source>
</reference>
<accession>A0A1G4QBE0</accession>
<evidence type="ECO:0000313" key="2">
    <source>
        <dbReference type="Proteomes" id="UP000199262"/>
    </source>
</evidence>
<name>A0A1G4QBE0_BORJA</name>
<keyword evidence="2" id="KW-1185">Reference proteome</keyword>
<gene>
    <name evidence="1" type="ORF">SAMN02983004_01039</name>
</gene>
<dbReference type="RefSeq" id="WP_091973756.1">
    <property type="nucleotide sequence ID" value="NZ_CP179487.1"/>
</dbReference>
<evidence type="ECO:0000313" key="1">
    <source>
        <dbReference type="EMBL" id="SCW41900.1"/>
    </source>
</evidence>
<dbReference type="EMBL" id="FMTE01000010">
    <property type="protein sequence ID" value="SCW41900.1"/>
    <property type="molecule type" value="Genomic_DNA"/>
</dbReference>
<sequence length="130" mass="14465">MEIGEKIRKSIFDNAKSFVGFKVRKNSQALKSHVPGRLSNVTNIDLEETSSGANLKVKVNSPLSEFLDSGQAYENNSPAPSLTKIKSWAAYKGIESSAVPIWLSIKKKKLKNKYVNWKKNLAEEAAKLIK</sequence>